<keyword evidence="1" id="KW-0328">Glycosyltransferase</keyword>
<reference evidence="5 6" key="1">
    <citation type="journal article" date="2016" name="Nat. Commun.">
        <title>Thousands of microbial genomes shed light on interconnected biogeochemical processes in an aquifer system.</title>
        <authorList>
            <person name="Anantharaman K."/>
            <person name="Brown C.T."/>
            <person name="Hug L.A."/>
            <person name="Sharon I."/>
            <person name="Castelle C.J."/>
            <person name="Probst A.J."/>
            <person name="Thomas B.C."/>
            <person name="Singh A."/>
            <person name="Wilkins M.J."/>
            <person name="Karaoz U."/>
            <person name="Brodie E.L."/>
            <person name="Williams K.H."/>
            <person name="Hubbard S.S."/>
            <person name="Banfield J.F."/>
        </authorList>
    </citation>
    <scope>NUCLEOTIDE SEQUENCE [LARGE SCALE GENOMIC DNA]</scope>
</reference>
<dbReference type="SUPFAM" id="SSF75005">
    <property type="entry name" value="Arabinanase/levansucrase/invertase"/>
    <property type="match status" value="1"/>
</dbReference>
<dbReference type="AlphaFoldDB" id="A0A1F7Y057"/>
<dbReference type="CDD" id="cd18614">
    <property type="entry name" value="GH130"/>
    <property type="match status" value="1"/>
</dbReference>
<sequence length="314" mass="35239">MKLARSPKNPILQTTGNGWESKAVMNCAVFEYEGKINLLYRAQGEENVSYFGLARLSSPDTVEERLSTPVFSPEPKNKYESSGVEDPRVTKINDTFYVVYTAASRVEPIPYASDLYEREGWRIRVSLATTQDFKVFSRSGVIIRDVNSKNGALFPEKIGGKFYLLHRISPSIKLATSQDGVNYKDVGEVFGPRQGSWDSFKVGAGGPPIKTKCGWLLFYHGLTSERVYRLGIVFLDLNDPTKVLARTTDPILEPKESYEKEGLVNNVVFSCGAIEKNNEYLVYYGAGDKVVCLATIDKEKVLKWAKKQVGKFKR</sequence>
<dbReference type="EMBL" id="MGGE01000044">
    <property type="protein sequence ID" value="OGM20319.1"/>
    <property type="molecule type" value="Genomic_DNA"/>
</dbReference>
<dbReference type="PANTHER" id="PTHR34106">
    <property type="entry name" value="GLYCOSIDASE"/>
    <property type="match status" value="1"/>
</dbReference>
<dbReference type="Pfam" id="PF04041">
    <property type="entry name" value="Glyco_hydro_130"/>
    <property type="match status" value="1"/>
</dbReference>
<protein>
    <recommendedName>
        <fullName evidence="7">Glycosidase</fullName>
    </recommendedName>
</protein>
<dbReference type="Proteomes" id="UP000178419">
    <property type="component" value="Unassembled WGS sequence"/>
</dbReference>
<dbReference type="GO" id="GO:0016757">
    <property type="term" value="F:glycosyltransferase activity"/>
    <property type="evidence" value="ECO:0007669"/>
    <property type="project" value="UniProtKB-KW"/>
</dbReference>
<feature type="compositionally biased region" description="Basic and acidic residues" evidence="4">
    <location>
        <begin position="75"/>
        <end position="85"/>
    </location>
</feature>
<proteinExistence type="inferred from homology"/>
<dbReference type="PANTHER" id="PTHR34106:SF5">
    <property type="entry name" value="GLYCOSIDASE"/>
    <property type="match status" value="1"/>
</dbReference>
<accession>A0A1F7Y057</accession>
<evidence type="ECO:0000256" key="4">
    <source>
        <dbReference type="SAM" id="MobiDB-lite"/>
    </source>
</evidence>
<feature type="region of interest" description="Disordered" evidence="4">
    <location>
        <begin position="66"/>
        <end position="85"/>
    </location>
</feature>
<evidence type="ECO:0008006" key="7">
    <source>
        <dbReference type="Google" id="ProtNLM"/>
    </source>
</evidence>
<comment type="caution">
    <text evidence="5">The sequence shown here is derived from an EMBL/GenBank/DDBJ whole genome shotgun (WGS) entry which is preliminary data.</text>
</comment>
<evidence type="ECO:0000256" key="1">
    <source>
        <dbReference type="ARBA" id="ARBA00022676"/>
    </source>
</evidence>
<name>A0A1F7Y057_9BACT</name>
<evidence type="ECO:0000256" key="2">
    <source>
        <dbReference type="ARBA" id="ARBA00022679"/>
    </source>
</evidence>
<dbReference type="Gene3D" id="2.115.10.20">
    <property type="entry name" value="Glycosyl hydrolase domain, family 43"/>
    <property type="match status" value="1"/>
</dbReference>
<dbReference type="InterPro" id="IPR007184">
    <property type="entry name" value="Mannoside_phosphorylase"/>
</dbReference>
<evidence type="ECO:0000313" key="6">
    <source>
        <dbReference type="Proteomes" id="UP000178419"/>
    </source>
</evidence>
<keyword evidence="2" id="KW-0808">Transferase</keyword>
<evidence type="ECO:0000313" key="5">
    <source>
        <dbReference type="EMBL" id="OGM20319.1"/>
    </source>
</evidence>
<comment type="similarity">
    <text evidence="3">Belongs to the glycosyl hydrolase 130 family.</text>
</comment>
<dbReference type="InterPro" id="IPR023296">
    <property type="entry name" value="Glyco_hydro_beta-prop_sf"/>
</dbReference>
<gene>
    <name evidence="5" type="ORF">A2714_04710</name>
</gene>
<organism evidence="5 6">
    <name type="scientific">Candidatus Woesebacteria bacterium RIFCSPHIGHO2_01_FULL_38_9</name>
    <dbReference type="NCBI Taxonomy" id="1802492"/>
    <lineage>
        <taxon>Bacteria</taxon>
        <taxon>Candidatus Woeseibacteriota</taxon>
    </lineage>
</organism>
<dbReference type="PIRSF" id="PIRSF016202">
    <property type="entry name" value="PH1107"/>
    <property type="match status" value="1"/>
</dbReference>
<evidence type="ECO:0000256" key="3">
    <source>
        <dbReference type="ARBA" id="ARBA00024356"/>
    </source>
</evidence>